<evidence type="ECO:0000313" key="7">
    <source>
        <dbReference type="Proteomes" id="UP000236729"/>
    </source>
</evidence>
<proteinExistence type="predicted"/>
<dbReference type="Proteomes" id="UP000236729">
    <property type="component" value="Unassembled WGS sequence"/>
</dbReference>
<reference evidence="4" key="2">
    <citation type="submission" date="2016-10" db="EMBL/GenBank/DDBJ databases">
        <authorList>
            <person name="de Groot N.N."/>
        </authorList>
    </citation>
    <scope>NUCLEOTIDE SEQUENCE [LARGE SCALE GENOMIC DNA]</scope>
    <source>
        <strain evidence="4">ATCC 20501</strain>
    </source>
</reference>
<dbReference type="InterPro" id="IPR052016">
    <property type="entry name" value="Bact_Sigma-Reg"/>
</dbReference>
<keyword evidence="1" id="KW-0378">Hydrolase</keyword>
<dbReference type="InterPro" id="IPR029016">
    <property type="entry name" value="GAF-like_dom_sf"/>
</dbReference>
<reference evidence="6 7" key="1">
    <citation type="submission" date="2016-10" db="EMBL/GenBank/DDBJ databases">
        <authorList>
            <person name="Varghese N."/>
            <person name="Submissions S."/>
        </authorList>
    </citation>
    <scope>NUCLEOTIDE SEQUENCE [LARGE SCALE GENOMIC DNA]</scope>
    <source>
        <strain evidence="7">ATCC 20501</strain>
        <strain evidence="5 6">CGMCC 4.3529</strain>
    </source>
</reference>
<evidence type="ECO:0000259" key="3">
    <source>
        <dbReference type="SMART" id="SM00331"/>
    </source>
</evidence>
<dbReference type="Pfam" id="PF13185">
    <property type="entry name" value="GAF_2"/>
    <property type="match status" value="1"/>
</dbReference>
<dbReference type="Proteomes" id="UP000199690">
    <property type="component" value="Unassembled WGS sequence"/>
</dbReference>
<dbReference type="Gene3D" id="3.60.40.10">
    <property type="entry name" value="PPM-type phosphatase domain"/>
    <property type="match status" value="1"/>
</dbReference>
<sequence>MVDFRSAEGKAALMRPDHSDYHVSMRPPVSSPDDAEQRLRQIELVTDTALADLEHDDLLREMLQRVSDVLEVDTAAVMRYDPASEVLVATAAVGIEDEVRQGVRRHVGPAFAEAIANGSRPLSLDSRTDPSVLQPVLRERGISTLIGVPMLAGGEVVGVLHIGTYEERRFSDHDVHLLQLVADRMALAIRGHTTRAERAATSALQRSLLPTRLPAVPGVALDARYVSGSGPGVGGDWYDVFTLPSGLMGIVIGDVVGSGLPAAIVMGRLRSALRAYAIETEDPAEVLHKLDRKVTHFEPTAMATVGYSIYDPSTSQLRVSLAGHLAPVVVEPGHGGRLAPLPVDPPVGLGVAHRKRRTSLLELPAEGVVCFYTDGLVERRGKPIDDGLQLLCDAVVPEPASAVCTRVMNRLVGGEPPSDDIALLAISWSEDSRP</sequence>
<dbReference type="PANTHER" id="PTHR43156">
    <property type="entry name" value="STAGE II SPORULATION PROTEIN E-RELATED"/>
    <property type="match status" value="1"/>
</dbReference>
<accession>A0A1H6AD23</accession>
<evidence type="ECO:0000313" key="6">
    <source>
        <dbReference type="Proteomes" id="UP000199690"/>
    </source>
</evidence>
<dbReference type="InterPro" id="IPR036457">
    <property type="entry name" value="PPM-type-like_dom_sf"/>
</dbReference>
<evidence type="ECO:0000256" key="1">
    <source>
        <dbReference type="ARBA" id="ARBA00022801"/>
    </source>
</evidence>
<dbReference type="SUPFAM" id="SSF55781">
    <property type="entry name" value="GAF domain-like"/>
    <property type="match status" value="1"/>
</dbReference>
<dbReference type="Pfam" id="PF07228">
    <property type="entry name" value="SpoIIE"/>
    <property type="match status" value="1"/>
</dbReference>
<name>A0A1H6AD23_9PSEU</name>
<dbReference type="PANTHER" id="PTHR43156:SF2">
    <property type="entry name" value="STAGE II SPORULATION PROTEIN E"/>
    <property type="match status" value="1"/>
</dbReference>
<gene>
    <name evidence="4" type="ORF">SAMN02982929_02255</name>
    <name evidence="5" type="ORF">SAMN05216506_11289</name>
</gene>
<protein>
    <submittedName>
        <fullName evidence="4">Serine phosphatase RsbU, regulator of sigma subunit</fullName>
    </submittedName>
</protein>
<dbReference type="EMBL" id="FOME01000012">
    <property type="protein sequence ID" value="SFE54335.1"/>
    <property type="molecule type" value="Genomic_DNA"/>
</dbReference>
<feature type="domain" description="GAF" evidence="2">
    <location>
        <begin position="54"/>
        <end position="199"/>
    </location>
</feature>
<dbReference type="GO" id="GO:0016791">
    <property type="term" value="F:phosphatase activity"/>
    <property type="evidence" value="ECO:0007669"/>
    <property type="project" value="TreeGrafter"/>
</dbReference>
<evidence type="ECO:0000259" key="2">
    <source>
        <dbReference type="SMART" id="SM00065"/>
    </source>
</evidence>
<evidence type="ECO:0000313" key="4">
    <source>
        <dbReference type="EMBL" id="SEG46272.1"/>
    </source>
</evidence>
<dbReference type="InterPro" id="IPR001932">
    <property type="entry name" value="PPM-type_phosphatase-like_dom"/>
</dbReference>
<keyword evidence="6" id="KW-1185">Reference proteome</keyword>
<dbReference type="SMART" id="SM00065">
    <property type="entry name" value="GAF"/>
    <property type="match status" value="1"/>
</dbReference>
<dbReference type="AlphaFoldDB" id="A0A1H6AD23"/>
<organism evidence="4 7">
    <name type="scientific">Saccharopolyspora kobensis</name>
    <dbReference type="NCBI Taxonomy" id="146035"/>
    <lineage>
        <taxon>Bacteria</taxon>
        <taxon>Bacillati</taxon>
        <taxon>Actinomycetota</taxon>
        <taxon>Actinomycetes</taxon>
        <taxon>Pseudonocardiales</taxon>
        <taxon>Pseudonocardiaceae</taxon>
        <taxon>Saccharopolyspora</taxon>
    </lineage>
</organism>
<dbReference type="Gene3D" id="3.30.450.40">
    <property type="match status" value="1"/>
</dbReference>
<feature type="domain" description="PPM-type phosphatase" evidence="3">
    <location>
        <begin position="216"/>
        <end position="428"/>
    </location>
</feature>
<accession>A0A1I2BDW3</accession>
<dbReference type="SMR" id="A0A1H6AD23"/>
<dbReference type="SMART" id="SM00331">
    <property type="entry name" value="PP2C_SIG"/>
    <property type="match status" value="1"/>
</dbReference>
<evidence type="ECO:0000313" key="5">
    <source>
        <dbReference type="EMBL" id="SFE54335.1"/>
    </source>
</evidence>
<dbReference type="EMBL" id="FNVB01000003">
    <property type="protein sequence ID" value="SEG46272.1"/>
    <property type="molecule type" value="Genomic_DNA"/>
</dbReference>
<dbReference type="InterPro" id="IPR003018">
    <property type="entry name" value="GAF"/>
</dbReference>